<evidence type="ECO:0000256" key="6">
    <source>
        <dbReference type="PIRSR" id="PIRSR604574-2"/>
    </source>
</evidence>
<dbReference type="InterPro" id="IPR037151">
    <property type="entry name" value="AlkB-like_sf"/>
</dbReference>
<keyword evidence="4" id="KW-0560">Oxidoreductase</keyword>
<reference evidence="8 9" key="1">
    <citation type="submission" date="2024-09" db="EMBL/GenBank/DDBJ databases">
        <title>Chromosome-scale assembly of Riccia sorocarpa.</title>
        <authorList>
            <person name="Paukszto L."/>
        </authorList>
    </citation>
    <scope>NUCLEOTIDE SEQUENCE [LARGE SCALE GENOMIC DNA]</scope>
    <source>
        <strain evidence="8">LP-2024</strain>
        <tissue evidence="8">Aerial parts of the thallus</tissue>
    </source>
</reference>
<dbReference type="InterPro" id="IPR004574">
    <property type="entry name" value="Alkb"/>
</dbReference>
<dbReference type="Gene3D" id="2.60.120.590">
    <property type="entry name" value="Alpha-ketoglutarate-dependent dioxygenase AlkB-like"/>
    <property type="match status" value="1"/>
</dbReference>
<keyword evidence="5 6" id="KW-0408">Iron</keyword>
<keyword evidence="3" id="KW-0223">Dioxygenase</keyword>
<dbReference type="InterPro" id="IPR027450">
    <property type="entry name" value="AlkB-like"/>
</dbReference>
<comment type="caution">
    <text evidence="8">The sequence shown here is derived from an EMBL/GenBank/DDBJ whole genome shotgun (WGS) entry which is preliminary data.</text>
</comment>
<protein>
    <recommendedName>
        <fullName evidence="7">Alpha-ketoglutarate-dependent dioxygenase AlkB-like domain-containing protein</fullName>
    </recommendedName>
</protein>
<gene>
    <name evidence="8" type="ORF">R1sor_004680</name>
</gene>
<evidence type="ECO:0000313" key="9">
    <source>
        <dbReference type="Proteomes" id="UP001633002"/>
    </source>
</evidence>
<feature type="binding site" evidence="6">
    <location>
        <position position="21"/>
    </location>
    <ligand>
        <name>Fe cation</name>
        <dbReference type="ChEBI" id="CHEBI:24875"/>
        <note>catalytic</note>
    </ligand>
</feature>
<sequence length="122" mass="13507">MDKLFTAIEVMNWADDMLGGHVDDMEADWSKPIVSISLGSKAIFLLGGETREGPPVAMFLHSGDIVLMSTASRKCFHGVPSIFVKDDNSDVLDFSPSEKDAVQPVSSYIRKSWININIQQVY</sequence>
<dbReference type="Proteomes" id="UP001633002">
    <property type="component" value="Unassembled WGS sequence"/>
</dbReference>
<dbReference type="AlphaFoldDB" id="A0ABD3HLB7"/>
<dbReference type="GO" id="GO:0051213">
    <property type="term" value="F:dioxygenase activity"/>
    <property type="evidence" value="ECO:0007669"/>
    <property type="project" value="UniProtKB-KW"/>
</dbReference>
<evidence type="ECO:0000259" key="7">
    <source>
        <dbReference type="Pfam" id="PF13532"/>
    </source>
</evidence>
<evidence type="ECO:0000256" key="3">
    <source>
        <dbReference type="ARBA" id="ARBA00022964"/>
    </source>
</evidence>
<dbReference type="PANTHER" id="PTHR16557">
    <property type="entry name" value="ALKYLATED DNA REPAIR PROTEIN ALKB-RELATED"/>
    <property type="match status" value="1"/>
</dbReference>
<comment type="cofactor">
    <cofactor evidence="6">
        <name>Fe(2+)</name>
        <dbReference type="ChEBI" id="CHEBI:29033"/>
    </cofactor>
    <text evidence="6">Binds 1 Fe(2+) ion per subunit.</text>
</comment>
<dbReference type="Pfam" id="PF13532">
    <property type="entry name" value="2OG-FeII_Oxy_2"/>
    <property type="match status" value="1"/>
</dbReference>
<dbReference type="EMBL" id="JBJQOH010000003">
    <property type="protein sequence ID" value="KAL3691029.1"/>
    <property type="molecule type" value="Genomic_DNA"/>
</dbReference>
<evidence type="ECO:0000256" key="2">
    <source>
        <dbReference type="ARBA" id="ARBA00022723"/>
    </source>
</evidence>
<dbReference type="PANTHER" id="PTHR16557:SF11">
    <property type="entry name" value="ALPHA-KETOGLUTARATE-DEPENDENT DIOXYGENASE ALKB"/>
    <property type="match status" value="1"/>
</dbReference>
<proteinExistence type="inferred from homology"/>
<dbReference type="SUPFAM" id="SSF51197">
    <property type="entry name" value="Clavaminate synthase-like"/>
    <property type="match status" value="1"/>
</dbReference>
<evidence type="ECO:0000256" key="5">
    <source>
        <dbReference type="ARBA" id="ARBA00023004"/>
    </source>
</evidence>
<keyword evidence="2 6" id="KW-0479">Metal-binding</keyword>
<feature type="binding site" evidence="6">
    <location>
        <position position="23"/>
    </location>
    <ligand>
        <name>Fe cation</name>
        <dbReference type="ChEBI" id="CHEBI:24875"/>
        <note>catalytic</note>
    </ligand>
</feature>
<keyword evidence="9" id="KW-1185">Reference proteome</keyword>
<feature type="domain" description="Alpha-ketoglutarate-dependent dioxygenase AlkB-like" evidence="7">
    <location>
        <begin position="15"/>
        <end position="85"/>
    </location>
</feature>
<dbReference type="GO" id="GO:0046872">
    <property type="term" value="F:metal ion binding"/>
    <property type="evidence" value="ECO:0007669"/>
    <property type="project" value="UniProtKB-KW"/>
</dbReference>
<name>A0ABD3HLB7_9MARC</name>
<comment type="similarity">
    <text evidence="1">Belongs to the alkB family.</text>
</comment>
<evidence type="ECO:0000313" key="8">
    <source>
        <dbReference type="EMBL" id="KAL3691029.1"/>
    </source>
</evidence>
<evidence type="ECO:0000256" key="4">
    <source>
        <dbReference type="ARBA" id="ARBA00023002"/>
    </source>
</evidence>
<evidence type="ECO:0000256" key="1">
    <source>
        <dbReference type="ARBA" id="ARBA00007879"/>
    </source>
</evidence>
<accession>A0ABD3HLB7</accession>
<organism evidence="8 9">
    <name type="scientific">Riccia sorocarpa</name>
    <dbReference type="NCBI Taxonomy" id="122646"/>
    <lineage>
        <taxon>Eukaryota</taxon>
        <taxon>Viridiplantae</taxon>
        <taxon>Streptophyta</taxon>
        <taxon>Embryophyta</taxon>
        <taxon>Marchantiophyta</taxon>
        <taxon>Marchantiopsida</taxon>
        <taxon>Marchantiidae</taxon>
        <taxon>Marchantiales</taxon>
        <taxon>Ricciaceae</taxon>
        <taxon>Riccia</taxon>
    </lineage>
</organism>
<feature type="binding site" evidence="6">
    <location>
        <position position="77"/>
    </location>
    <ligand>
        <name>Fe cation</name>
        <dbReference type="ChEBI" id="CHEBI:24875"/>
        <note>catalytic</note>
    </ligand>
</feature>